<dbReference type="Proteomes" id="UP000255091">
    <property type="component" value="Unassembled WGS sequence"/>
</dbReference>
<evidence type="ECO:0000313" key="2">
    <source>
        <dbReference type="Proteomes" id="UP000255091"/>
    </source>
</evidence>
<protein>
    <submittedName>
        <fullName evidence="1">E family protein</fullName>
    </submittedName>
</protein>
<proteinExistence type="predicted"/>
<sequence>MLDKVTQIETIKYDRDVSYSYAASRLSTHWTNHNMAWSDFMQKLAQTS</sequence>
<evidence type="ECO:0000313" key="1">
    <source>
        <dbReference type="EMBL" id="SUK49233.1"/>
    </source>
</evidence>
<reference evidence="1 2" key="1">
    <citation type="submission" date="2018-06" db="EMBL/GenBank/DDBJ databases">
        <authorList>
            <consortium name="Pathogen Informatics"/>
            <person name="Doyle S."/>
        </authorList>
    </citation>
    <scope>NUCLEOTIDE SEQUENCE [LARGE SCALE GENOMIC DNA]</scope>
    <source>
        <strain evidence="1 2">NCTC6133</strain>
    </source>
</reference>
<organism evidence="1 2">
    <name type="scientific">Staphylococcus aureus</name>
    <dbReference type="NCBI Taxonomy" id="1280"/>
    <lineage>
        <taxon>Bacteria</taxon>
        <taxon>Bacillati</taxon>
        <taxon>Bacillota</taxon>
        <taxon>Bacilli</taxon>
        <taxon>Bacillales</taxon>
        <taxon>Staphylococcaceae</taxon>
        <taxon>Staphylococcus</taxon>
    </lineage>
</organism>
<dbReference type="AlphaFoldDB" id="A0A380DV96"/>
<dbReference type="EMBL" id="UHAP01000001">
    <property type="protein sequence ID" value="SUK49233.1"/>
    <property type="molecule type" value="Genomic_DNA"/>
</dbReference>
<name>A0A380DV96_STAAU</name>
<accession>A0A380DV96</accession>
<gene>
    <name evidence="1" type="ORF">NCTC6133_01965</name>
</gene>